<evidence type="ECO:0000313" key="2">
    <source>
        <dbReference type="Proteomes" id="UP001215712"/>
    </source>
</evidence>
<dbReference type="AlphaFoldDB" id="A0AAD6MTR0"/>
<comment type="caution">
    <text evidence="1">The sequence shown here is derived from an EMBL/GenBank/DDBJ whole genome shotgun (WGS) entry which is preliminary data.</text>
</comment>
<name>A0AAD6MTR0_9EURO</name>
<organism evidence="1 2">
    <name type="scientific">Penicillium malachiteum</name>
    <dbReference type="NCBI Taxonomy" id="1324776"/>
    <lineage>
        <taxon>Eukaryota</taxon>
        <taxon>Fungi</taxon>
        <taxon>Dikarya</taxon>
        <taxon>Ascomycota</taxon>
        <taxon>Pezizomycotina</taxon>
        <taxon>Eurotiomycetes</taxon>
        <taxon>Eurotiomycetidae</taxon>
        <taxon>Eurotiales</taxon>
        <taxon>Aspergillaceae</taxon>
        <taxon>Penicillium</taxon>
    </lineage>
</organism>
<dbReference type="EMBL" id="JAQJAN010000012">
    <property type="protein sequence ID" value="KAJ5716397.1"/>
    <property type="molecule type" value="Genomic_DNA"/>
</dbReference>
<accession>A0AAD6MTR0</accession>
<dbReference type="Proteomes" id="UP001215712">
    <property type="component" value="Unassembled WGS sequence"/>
</dbReference>
<keyword evidence="2" id="KW-1185">Reference proteome</keyword>
<protein>
    <submittedName>
        <fullName evidence="1">Uncharacterized protein</fullName>
    </submittedName>
</protein>
<evidence type="ECO:0000313" key="1">
    <source>
        <dbReference type="EMBL" id="KAJ5716397.1"/>
    </source>
</evidence>
<reference evidence="1" key="1">
    <citation type="journal article" date="2023" name="IMA Fungus">
        <title>Comparative genomic study of the Penicillium genus elucidates a diverse pangenome and 15 lateral gene transfer events.</title>
        <authorList>
            <person name="Petersen C."/>
            <person name="Sorensen T."/>
            <person name="Nielsen M.R."/>
            <person name="Sondergaard T.E."/>
            <person name="Sorensen J.L."/>
            <person name="Fitzpatrick D.A."/>
            <person name="Frisvad J.C."/>
            <person name="Nielsen K.L."/>
        </authorList>
    </citation>
    <scope>NUCLEOTIDE SEQUENCE</scope>
    <source>
        <strain evidence="1">IBT 17514</strain>
    </source>
</reference>
<proteinExistence type="predicted"/>
<sequence>MDVELLREWLEVEGRGEILSSQNVESLFSPLVEFKRRLKHLKVTDTVPERGKNHQASVDTLQMFLMIQKLDQLFLPVASEWRPYIGYDLTTETPRIDIDGVDYTVHTIHKASQKRNELGYLNNLDDIIESRLTQYPVVADTPITRESPYGLTDIMLRMYFPQYKRKAEIK</sequence>
<gene>
    <name evidence="1" type="ORF">N7493_008308</name>
</gene>
<reference evidence="1" key="2">
    <citation type="submission" date="2023-01" db="EMBL/GenBank/DDBJ databases">
        <authorList>
            <person name="Petersen C."/>
        </authorList>
    </citation>
    <scope>NUCLEOTIDE SEQUENCE</scope>
    <source>
        <strain evidence="1">IBT 17514</strain>
    </source>
</reference>